<keyword evidence="6" id="KW-0677">Repeat</keyword>
<dbReference type="RefSeq" id="WP_132882320.1">
    <property type="nucleotide sequence ID" value="NZ_JBBGZA010000001.1"/>
</dbReference>
<dbReference type="InterPro" id="IPR036909">
    <property type="entry name" value="Cyt_c-like_dom_sf"/>
</dbReference>
<evidence type="ECO:0000256" key="6">
    <source>
        <dbReference type="ARBA" id="ARBA00022737"/>
    </source>
</evidence>
<evidence type="ECO:0000313" key="12">
    <source>
        <dbReference type="Proteomes" id="UP001380365"/>
    </source>
</evidence>
<organism evidence="11 12">
    <name type="scientific">Sphingomonas molluscorum</name>
    <dbReference type="NCBI Taxonomy" id="418184"/>
    <lineage>
        <taxon>Bacteria</taxon>
        <taxon>Pseudomonadati</taxon>
        <taxon>Pseudomonadota</taxon>
        <taxon>Alphaproteobacteria</taxon>
        <taxon>Sphingomonadales</taxon>
        <taxon>Sphingomonadaceae</taxon>
        <taxon>Sphingomonas</taxon>
    </lineage>
</organism>
<dbReference type="InterPro" id="IPR009056">
    <property type="entry name" value="Cyt_c-like_dom"/>
</dbReference>
<dbReference type="Pfam" id="PF00034">
    <property type="entry name" value="Cytochrom_C"/>
    <property type="match status" value="2"/>
</dbReference>
<dbReference type="SUPFAM" id="SSF46626">
    <property type="entry name" value="Cytochrome c"/>
    <property type="match status" value="3"/>
</dbReference>
<dbReference type="EMBL" id="JBBGZA010000001">
    <property type="protein sequence ID" value="MEJ5093740.1"/>
    <property type="molecule type" value="Genomic_DNA"/>
</dbReference>
<dbReference type="InterPro" id="IPR014353">
    <property type="entry name" value="Membr-bd_ADH_cyt_c"/>
</dbReference>
<evidence type="ECO:0000259" key="10">
    <source>
        <dbReference type="PROSITE" id="PS51007"/>
    </source>
</evidence>
<gene>
    <name evidence="11" type="ORF">WH159_04230</name>
</gene>
<evidence type="ECO:0000256" key="1">
    <source>
        <dbReference type="ARBA" id="ARBA00004236"/>
    </source>
</evidence>
<feature type="domain" description="Cytochrome c" evidence="10">
    <location>
        <begin position="333"/>
        <end position="420"/>
    </location>
</feature>
<evidence type="ECO:0000256" key="4">
    <source>
        <dbReference type="ARBA" id="ARBA00022723"/>
    </source>
</evidence>
<keyword evidence="5" id="KW-0732">Signal</keyword>
<dbReference type="Gene3D" id="1.10.760.10">
    <property type="entry name" value="Cytochrome c-like domain"/>
    <property type="match status" value="3"/>
</dbReference>
<evidence type="ECO:0000256" key="5">
    <source>
        <dbReference type="ARBA" id="ARBA00022729"/>
    </source>
</evidence>
<accession>A0ABU8Q1X2</accession>
<dbReference type="PANTHER" id="PTHR35008">
    <property type="entry name" value="BLL4482 PROTEIN-RELATED"/>
    <property type="match status" value="1"/>
</dbReference>
<keyword evidence="4 9" id="KW-0479">Metal-binding</keyword>
<reference evidence="11 12" key="1">
    <citation type="submission" date="2023-12" db="EMBL/GenBank/DDBJ databases">
        <title>Gut-associated functions are favored during microbiome assembly across C. elegans life.</title>
        <authorList>
            <person name="Zimmermann J."/>
        </authorList>
    </citation>
    <scope>NUCLEOTIDE SEQUENCE [LARGE SCALE GENOMIC DNA]</scope>
    <source>
        <strain evidence="11 12">JUb134</strain>
    </source>
</reference>
<dbReference type="PIRSF" id="PIRSF000018">
    <property type="entry name" value="Mb_ADH_cyt_c"/>
    <property type="match status" value="1"/>
</dbReference>
<comment type="caution">
    <text evidence="11">The sequence shown here is derived from an EMBL/GenBank/DDBJ whole genome shotgun (WGS) entry which is preliminary data.</text>
</comment>
<keyword evidence="2" id="KW-1003">Cell membrane</keyword>
<keyword evidence="7 9" id="KW-0408">Iron</keyword>
<keyword evidence="12" id="KW-1185">Reference proteome</keyword>
<evidence type="ECO:0000256" key="8">
    <source>
        <dbReference type="ARBA" id="ARBA00023136"/>
    </source>
</evidence>
<feature type="domain" description="Cytochrome c" evidence="10">
    <location>
        <begin position="48"/>
        <end position="151"/>
    </location>
</feature>
<evidence type="ECO:0000313" key="11">
    <source>
        <dbReference type="EMBL" id="MEJ5093740.1"/>
    </source>
</evidence>
<dbReference type="PANTHER" id="PTHR35008:SF8">
    <property type="entry name" value="ALCOHOL DEHYDROGENASE CYTOCHROME C SUBUNIT"/>
    <property type="match status" value="1"/>
</dbReference>
<dbReference type="InterPro" id="IPR051459">
    <property type="entry name" value="Cytochrome_c-type_DH"/>
</dbReference>
<evidence type="ECO:0000256" key="3">
    <source>
        <dbReference type="ARBA" id="ARBA00022617"/>
    </source>
</evidence>
<keyword evidence="3 9" id="KW-0349">Heme</keyword>
<protein>
    <submittedName>
        <fullName evidence="11">C-type cytochrome</fullName>
    </submittedName>
</protein>
<comment type="subcellular location">
    <subcellularLocation>
        <location evidence="1">Cell membrane</location>
    </subcellularLocation>
</comment>
<dbReference type="PROSITE" id="PS51007">
    <property type="entry name" value="CYTC"/>
    <property type="match status" value="3"/>
</dbReference>
<sequence>MKGSRLRRFGLVALIVAGLLLVAAIAFFAWPAKLEAVAPSPAQPTGRALVEKGRYLATAADCVACHSTPNGEPFAGGLAFKLPFGTIYSSNITPDPKNGIGAWSDAEFVRAVRHGVRNDGQQLYPAFPYTAYTHMSTDDVLAIRAYLNTLRPVNQAVAVNQLSFPFNQRYLMRAWKLLFMPKQPLRPDPNQSAEWNRGAYLVEGAGHCAECHTPRNLLYGLKSGQKFAGATTQGWKAYNLTSDPETGIGDWSVEEITRYLATGHTPGRGAAAGSMGEAVSLSLSRLTPQDLRAMAVYLKTIPPRPGTPGSKVNPNPPLMAASTPFAPARAEVGPDAVGLRIFEGACASCHGWDGSGTHSPYGELRGAQTVNDPEATNLVQVILHGSEIRTPQGGASMPSFGRAYDDAEIAAVANYVLRHFGGKAATVTPERVAKARREGE</sequence>
<proteinExistence type="predicted"/>
<feature type="domain" description="Cytochrome c" evidence="10">
    <location>
        <begin position="193"/>
        <end position="302"/>
    </location>
</feature>
<evidence type="ECO:0000256" key="7">
    <source>
        <dbReference type="ARBA" id="ARBA00023004"/>
    </source>
</evidence>
<dbReference type="Proteomes" id="UP001380365">
    <property type="component" value="Unassembled WGS sequence"/>
</dbReference>
<name>A0ABU8Q1X2_9SPHN</name>
<keyword evidence="8" id="KW-0472">Membrane</keyword>
<evidence type="ECO:0000256" key="9">
    <source>
        <dbReference type="PROSITE-ProRule" id="PRU00433"/>
    </source>
</evidence>
<evidence type="ECO:0000256" key="2">
    <source>
        <dbReference type="ARBA" id="ARBA00022475"/>
    </source>
</evidence>